<proteinExistence type="predicted"/>
<comment type="caution">
    <text evidence="1">The sequence shown here is derived from an EMBL/GenBank/DDBJ whole genome shotgun (WGS) entry which is preliminary data.</text>
</comment>
<name>A0A426XH59_ENSVE</name>
<accession>A0A426XH59</accession>
<evidence type="ECO:0000313" key="1">
    <source>
        <dbReference type="EMBL" id="RRT38770.1"/>
    </source>
</evidence>
<organism evidence="1 2">
    <name type="scientific">Ensete ventricosum</name>
    <name type="common">Abyssinian banana</name>
    <name type="synonym">Musa ensete</name>
    <dbReference type="NCBI Taxonomy" id="4639"/>
    <lineage>
        <taxon>Eukaryota</taxon>
        <taxon>Viridiplantae</taxon>
        <taxon>Streptophyta</taxon>
        <taxon>Embryophyta</taxon>
        <taxon>Tracheophyta</taxon>
        <taxon>Spermatophyta</taxon>
        <taxon>Magnoliopsida</taxon>
        <taxon>Liliopsida</taxon>
        <taxon>Zingiberales</taxon>
        <taxon>Musaceae</taxon>
        <taxon>Ensete</taxon>
    </lineage>
</organism>
<dbReference type="AlphaFoldDB" id="A0A426XH59"/>
<dbReference type="Proteomes" id="UP000287651">
    <property type="component" value="Unassembled WGS sequence"/>
</dbReference>
<evidence type="ECO:0000313" key="2">
    <source>
        <dbReference type="Proteomes" id="UP000287651"/>
    </source>
</evidence>
<protein>
    <submittedName>
        <fullName evidence="1">Uncharacterized protein</fullName>
    </submittedName>
</protein>
<reference evidence="1 2" key="1">
    <citation type="journal article" date="2014" name="Agronomy (Basel)">
        <title>A Draft Genome Sequence for Ensete ventricosum, the Drought-Tolerant Tree Against Hunger.</title>
        <authorList>
            <person name="Harrison J."/>
            <person name="Moore K.A."/>
            <person name="Paszkiewicz K."/>
            <person name="Jones T."/>
            <person name="Grant M."/>
            <person name="Ambacheew D."/>
            <person name="Muzemil S."/>
            <person name="Studholme D.J."/>
        </authorList>
    </citation>
    <scope>NUCLEOTIDE SEQUENCE [LARGE SCALE GENOMIC DNA]</scope>
</reference>
<sequence length="82" mass="9537">MKFIARARIREIRSDLQESRRCYLTTVMLPKKLKASHSTLENTELPPLPSNCSLIDPWEESEVPHRLEPTMGARSFLRQMPT</sequence>
<dbReference type="EMBL" id="AMZH03020880">
    <property type="protein sequence ID" value="RRT38770.1"/>
    <property type="molecule type" value="Genomic_DNA"/>
</dbReference>
<gene>
    <name evidence="1" type="ORF">B296_00049023</name>
</gene>